<dbReference type="GO" id="GO:0005524">
    <property type="term" value="F:ATP binding"/>
    <property type="evidence" value="ECO:0007669"/>
    <property type="project" value="UniProtKB-KW"/>
</dbReference>
<dbReference type="GO" id="GO:0009244">
    <property type="term" value="P:lipopolysaccharide core region biosynthetic process"/>
    <property type="evidence" value="ECO:0007669"/>
    <property type="project" value="TreeGrafter"/>
</dbReference>
<keyword evidence="6" id="KW-0547">Nucleotide-binding</keyword>
<dbReference type="PANTHER" id="PTHR42724">
    <property type="entry name" value="TETRAACYLDISACCHARIDE 4'-KINASE"/>
    <property type="match status" value="1"/>
</dbReference>
<dbReference type="UniPathway" id="UPA00359">
    <property type="reaction ID" value="UER00482"/>
</dbReference>
<dbReference type="AlphaFoldDB" id="A0A645BRK9"/>
<proteinExistence type="predicted"/>
<dbReference type="InterPro" id="IPR003758">
    <property type="entry name" value="LpxK"/>
</dbReference>
<evidence type="ECO:0000256" key="1">
    <source>
        <dbReference type="ARBA" id="ARBA00004870"/>
    </source>
</evidence>
<comment type="pathway">
    <text evidence="1">Glycolipid biosynthesis; lipid IV(A) biosynthesis; lipid IV(A) from (3R)-3-hydroxytetradecanoyl-[acyl-carrier-protein] and UDP-N-acetyl-alpha-D-glucosamine: step 6/6.</text>
</comment>
<dbReference type="GO" id="GO:0005886">
    <property type="term" value="C:plasma membrane"/>
    <property type="evidence" value="ECO:0007669"/>
    <property type="project" value="TreeGrafter"/>
</dbReference>
<keyword evidence="7 10" id="KW-0418">Kinase</keyword>
<evidence type="ECO:0000256" key="5">
    <source>
        <dbReference type="ARBA" id="ARBA00022679"/>
    </source>
</evidence>
<keyword evidence="5 10" id="KW-0808">Transferase</keyword>
<organism evidence="10">
    <name type="scientific">bioreactor metagenome</name>
    <dbReference type="NCBI Taxonomy" id="1076179"/>
    <lineage>
        <taxon>unclassified sequences</taxon>
        <taxon>metagenomes</taxon>
        <taxon>ecological metagenomes</taxon>
    </lineage>
</organism>
<evidence type="ECO:0000256" key="2">
    <source>
        <dbReference type="ARBA" id="ARBA00012071"/>
    </source>
</evidence>
<dbReference type="GO" id="GO:0009245">
    <property type="term" value="P:lipid A biosynthetic process"/>
    <property type="evidence" value="ECO:0007669"/>
    <property type="project" value="UniProtKB-KW"/>
</dbReference>
<reference evidence="10" key="1">
    <citation type="submission" date="2019-08" db="EMBL/GenBank/DDBJ databases">
        <authorList>
            <person name="Kucharzyk K."/>
            <person name="Murdoch R.W."/>
            <person name="Higgins S."/>
            <person name="Loffler F."/>
        </authorList>
    </citation>
    <scope>NUCLEOTIDE SEQUENCE</scope>
</reference>
<evidence type="ECO:0000256" key="3">
    <source>
        <dbReference type="ARBA" id="ARBA00022516"/>
    </source>
</evidence>
<evidence type="ECO:0000256" key="6">
    <source>
        <dbReference type="ARBA" id="ARBA00022741"/>
    </source>
</evidence>
<dbReference type="EMBL" id="VSSQ01020756">
    <property type="protein sequence ID" value="MPM65863.1"/>
    <property type="molecule type" value="Genomic_DNA"/>
</dbReference>
<gene>
    <name evidence="10" type="primary">lpxK_11</name>
    <name evidence="10" type="ORF">SDC9_112767</name>
</gene>
<dbReference type="GO" id="GO:0009029">
    <property type="term" value="F:lipid-A 4'-kinase activity"/>
    <property type="evidence" value="ECO:0007669"/>
    <property type="project" value="UniProtKB-EC"/>
</dbReference>
<keyword evidence="4" id="KW-0441">Lipid A biosynthesis</keyword>
<evidence type="ECO:0000313" key="10">
    <source>
        <dbReference type="EMBL" id="MPM65863.1"/>
    </source>
</evidence>
<dbReference type="Pfam" id="PF02606">
    <property type="entry name" value="LpxK"/>
    <property type="match status" value="1"/>
</dbReference>
<evidence type="ECO:0000256" key="8">
    <source>
        <dbReference type="ARBA" id="ARBA00022840"/>
    </source>
</evidence>
<evidence type="ECO:0000256" key="7">
    <source>
        <dbReference type="ARBA" id="ARBA00022777"/>
    </source>
</evidence>
<sequence length="176" mass="21021">MQPIDFRIYENGLELFPYQDLYFTTFDYGDITPVFPESQPEILEPGDLRKKHVFLVTGIASPQPLIEKLELKTYNLYPKSFPDHHFFKEEDIEEIKLEMDTVDVDDDDKIIVTTEKDAIRFRALSFLDEGFKKRLYYIPIEVIFLEKTEKESFNKKINKHVRSYQTNIRLSKKQDR</sequence>
<evidence type="ECO:0000256" key="9">
    <source>
        <dbReference type="ARBA" id="ARBA00023098"/>
    </source>
</evidence>
<keyword evidence="8" id="KW-0067">ATP-binding</keyword>
<comment type="caution">
    <text evidence="10">The sequence shown here is derived from an EMBL/GenBank/DDBJ whole genome shotgun (WGS) entry which is preliminary data.</text>
</comment>
<evidence type="ECO:0000256" key="4">
    <source>
        <dbReference type="ARBA" id="ARBA00022556"/>
    </source>
</evidence>
<keyword evidence="3" id="KW-0444">Lipid biosynthesis</keyword>
<accession>A0A645BRK9</accession>
<keyword evidence="9" id="KW-0443">Lipid metabolism</keyword>
<dbReference type="PANTHER" id="PTHR42724:SF1">
    <property type="entry name" value="TETRAACYLDISACCHARIDE 4'-KINASE, MITOCHONDRIAL-RELATED"/>
    <property type="match status" value="1"/>
</dbReference>
<dbReference type="EC" id="2.7.1.130" evidence="2"/>
<name>A0A645BRK9_9ZZZZ</name>
<protein>
    <recommendedName>
        <fullName evidence="2">tetraacyldisaccharide 4'-kinase</fullName>
        <ecNumber evidence="2">2.7.1.130</ecNumber>
    </recommendedName>
</protein>